<evidence type="ECO:0000259" key="3">
    <source>
        <dbReference type="Pfam" id="PF13556"/>
    </source>
</evidence>
<dbReference type="Pfam" id="PF13556">
    <property type="entry name" value="HTH_30"/>
    <property type="match status" value="1"/>
</dbReference>
<sequence>MNKIHANYYLQDSTARQIVQRTMGIIPYSVNVMNEHGMIIASGEASRLHQRHEGAVLALTENRVVEIDSATANKLKGVKPGINLPINFRDQLIGVLGITGEPGEVKAYAQLVKMASELIIEQMALLEQKQWDKRYREELINQLILRDPPPDSLNAVVSWLGINLQLPRVVVIMELQQPDRDALHNLMEYFEYRARDHLVTFSDFNDLIILKPISLKNGVWDKSLELSDLQRLKHYAQSCGFSRLIVGGYFSGENGLHRSFQTAKSTQSMAKRLKLKHQFIFHDDYALASLLDGLSGTWQAEELSKIWRNLVAKDTKGMLQKTLQNYFDHNCDLSQTATGLHIHVNTLRYRLQRVEDITGIQINNLKQLFWLYIGMELQR</sequence>
<dbReference type="Proteomes" id="UP000711811">
    <property type="component" value="Unassembled WGS sequence"/>
</dbReference>
<dbReference type="EMBL" id="AATCLQ010000063">
    <property type="protein sequence ID" value="EFJ6484345.1"/>
    <property type="molecule type" value="Genomic_DNA"/>
</dbReference>
<evidence type="ECO:0000313" key="12">
    <source>
        <dbReference type="Proteomes" id="UP000534332"/>
    </source>
</evidence>
<reference evidence="10 11" key="1">
    <citation type="submission" date="2016-11" db="EMBL/GenBank/DDBJ databases">
        <title>Draft genome sequences of five Shigatoxin-producing Escherichia coli isolates harboring the new recently described Subtilase cytotoxin allelic variant subAB2-3.</title>
        <authorList>
            <person name="Tasara T."/>
            <person name="Fierz L."/>
            <person name="Klumpp J."/>
            <person name="Schmidt H."/>
            <person name="Stephan R."/>
        </authorList>
    </citation>
    <scope>NUCLEOTIDE SEQUENCE [LARGE SCALE GENOMIC DNA]</scope>
    <source>
        <strain evidence="10 11">453</strain>
    </source>
</reference>
<dbReference type="InterPro" id="IPR042070">
    <property type="entry name" value="PucR_C-HTH_sf"/>
</dbReference>
<dbReference type="RefSeq" id="WP_001033384.1">
    <property type="nucleotide sequence ID" value="NZ_BLJD01000076.1"/>
</dbReference>
<dbReference type="PANTHER" id="PTHR33744:SF15">
    <property type="entry name" value="CARBOHYDRATE DIACID REGULATOR"/>
    <property type="match status" value="1"/>
</dbReference>
<evidence type="ECO:0000313" key="6">
    <source>
        <dbReference type="EMBL" id="EFJ6484345.1"/>
    </source>
</evidence>
<dbReference type="EMBL" id="AASSGK010000032">
    <property type="protein sequence ID" value="EFG2162803.1"/>
    <property type="molecule type" value="Genomic_DNA"/>
</dbReference>
<dbReference type="EMBL" id="JAWPMK010000004">
    <property type="protein sequence ID" value="MDW9353401.1"/>
    <property type="molecule type" value="Genomic_DNA"/>
</dbReference>
<reference evidence="7 13" key="3">
    <citation type="submission" date="2021-01" db="EMBL/GenBank/DDBJ databases">
        <title>Genomes of Escherichia coli STEC strains from raw meat-based diets for companion animals.</title>
        <authorList>
            <person name="Stevens M.J.A."/>
            <person name="Stephan R."/>
        </authorList>
    </citation>
    <scope>NUCLEOTIDE SEQUENCE</scope>
    <source>
        <strain evidence="7">ATC7-7</strain>
        <strain evidence="8 13">LSC1-58</strain>
    </source>
</reference>
<feature type="domain" description="PucR C-terminal helix-turn-helix" evidence="3">
    <location>
        <begin position="319"/>
        <end position="376"/>
    </location>
</feature>
<evidence type="ECO:0000259" key="2">
    <source>
        <dbReference type="Pfam" id="PF05651"/>
    </source>
</evidence>
<dbReference type="Proteomes" id="UP000186595">
    <property type="component" value="Unassembled WGS sequence"/>
</dbReference>
<dbReference type="InterPro" id="IPR025736">
    <property type="entry name" value="PucR_C-HTH_dom"/>
</dbReference>
<evidence type="ECO:0000313" key="7">
    <source>
        <dbReference type="EMBL" id="MBL6204665.1"/>
    </source>
</evidence>
<evidence type="ECO:0000256" key="1">
    <source>
        <dbReference type="ARBA" id="ARBA00006754"/>
    </source>
</evidence>
<evidence type="ECO:0000313" key="13">
    <source>
        <dbReference type="Proteomes" id="UP000615017"/>
    </source>
</evidence>
<dbReference type="EMBL" id="JAETYU010000020">
    <property type="protein sequence ID" value="MBL6204665.1"/>
    <property type="molecule type" value="Genomic_DNA"/>
</dbReference>
<evidence type="ECO:0000313" key="5">
    <source>
        <dbReference type="EMBL" id="EFG2162803.1"/>
    </source>
</evidence>
<organism evidence="5 12">
    <name type="scientific">Escherichia coli</name>
    <dbReference type="NCBI Taxonomy" id="562"/>
    <lineage>
        <taxon>Bacteria</taxon>
        <taxon>Pseudomonadati</taxon>
        <taxon>Pseudomonadota</taxon>
        <taxon>Gammaproteobacteria</taxon>
        <taxon>Enterobacterales</taxon>
        <taxon>Enterobacteriaceae</taxon>
        <taxon>Escherichia</taxon>
    </lineage>
</organism>
<dbReference type="Pfam" id="PF05651">
    <property type="entry name" value="Diacid_rec"/>
    <property type="match status" value="1"/>
</dbReference>
<gene>
    <name evidence="6" type="ORF">A2J79_004773</name>
    <name evidence="10" type="ORF">BMT50_28940</name>
    <name evidence="5" type="ORF">BRV02_003926</name>
    <name evidence="8" type="ORF">JNA65_17090</name>
    <name evidence="7" type="ORF">JNA68_15865</name>
    <name evidence="9" type="ORF">R8G00_28640</name>
</gene>
<comment type="caution">
    <text evidence="5">The sequence shown here is derived from an EMBL/GenBank/DDBJ whole genome shotgun (WGS) entry which is preliminary data.</text>
</comment>
<dbReference type="InterPro" id="IPR041522">
    <property type="entry name" value="CdaR_GGDEF"/>
</dbReference>
<dbReference type="InterPro" id="IPR051448">
    <property type="entry name" value="CdaR-like_regulators"/>
</dbReference>
<evidence type="ECO:0000259" key="4">
    <source>
        <dbReference type="Pfam" id="PF17853"/>
    </source>
</evidence>
<comment type="similarity">
    <text evidence="1">Belongs to the CdaR family.</text>
</comment>
<reference evidence="5 12" key="2">
    <citation type="submission" date="2020-02" db="EMBL/GenBank/DDBJ databases">
        <authorList>
            <person name="Ashton P.M."/>
            <person name="Dallman T."/>
            <person name="Nair S."/>
            <person name="De Pinna E."/>
            <person name="Peters T."/>
            <person name="Grant K."/>
        </authorList>
    </citation>
    <scope>NUCLEOTIDE SEQUENCE [LARGE SCALE GENOMIC DNA]</scope>
    <source>
        <strain evidence="5 12">188143</strain>
        <strain evidence="6">93335</strain>
    </source>
</reference>
<feature type="domain" description="Putative sugar diacid recognition" evidence="2">
    <location>
        <begin position="10"/>
        <end position="143"/>
    </location>
</feature>
<dbReference type="EMBL" id="JAETYZ010000021">
    <property type="protein sequence ID" value="MBL6235613.1"/>
    <property type="molecule type" value="Genomic_DNA"/>
</dbReference>
<dbReference type="Gene3D" id="1.10.10.2840">
    <property type="entry name" value="PucR C-terminal helix-turn-helix domain"/>
    <property type="match status" value="1"/>
</dbReference>
<protein>
    <submittedName>
        <fullName evidence="7">Helix-turn-helix domain-containing protein</fullName>
    </submittedName>
    <submittedName>
        <fullName evidence="9">Sugar diacid recognition domain-containing protein</fullName>
    </submittedName>
    <submittedName>
        <fullName evidence="5">XRE family transcriptional regulator</fullName>
    </submittedName>
</protein>
<dbReference type="EMBL" id="MPGR01000003">
    <property type="protein sequence ID" value="OKB69081.1"/>
    <property type="molecule type" value="Genomic_DNA"/>
</dbReference>
<dbReference type="Proteomes" id="UP000655659">
    <property type="component" value="Unassembled WGS sequence"/>
</dbReference>
<name>A0A085NWQ4_ECOLX</name>
<dbReference type="Pfam" id="PF17853">
    <property type="entry name" value="GGDEF_2"/>
    <property type="match status" value="1"/>
</dbReference>
<proteinExistence type="inferred from homology"/>
<dbReference type="InterPro" id="IPR008599">
    <property type="entry name" value="Diacid_rec"/>
</dbReference>
<reference evidence="9" key="4">
    <citation type="submission" date="2023-10" db="EMBL/GenBank/DDBJ databases">
        <title>Draft Genome Sequence of a Shiga toxin-producing Escherichia coli strain from deer meat showing an IS-element integration in the B-subunit of the Shiga toxin Stx2b gene.</title>
        <authorList>
            <person name="Projahn M."/>
            <person name="Borowiak M."/>
        </authorList>
    </citation>
    <scope>NUCLEOTIDE SEQUENCE</scope>
    <source>
        <strain evidence="9">BfR-EC-18960</strain>
    </source>
</reference>
<dbReference type="Proteomes" id="UP000615017">
    <property type="component" value="Unassembled WGS sequence"/>
</dbReference>
<dbReference type="Proteomes" id="UP001271591">
    <property type="component" value="Unassembled WGS sequence"/>
</dbReference>
<dbReference type="Proteomes" id="UP000534332">
    <property type="component" value="Unassembled WGS sequence"/>
</dbReference>
<evidence type="ECO:0000313" key="10">
    <source>
        <dbReference type="EMBL" id="OKB69081.1"/>
    </source>
</evidence>
<evidence type="ECO:0000313" key="11">
    <source>
        <dbReference type="Proteomes" id="UP000186595"/>
    </source>
</evidence>
<dbReference type="PANTHER" id="PTHR33744">
    <property type="entry name" value="CARBOHYDRATE DIACID REGULATOR"/>
    <property type="match status" value="1"/>
</dbReference>
<feature type="domain" description="CdaR GGDEF-like" evidence="4">
    <location>
        <begin position="151"/>
        <end position="267"/>
    </location>
</feature>
<dbReference type="AlphaFoldDB" id="A0A085NWQ4"/>
<accession>A0A085NWQ4</accession>
<evidence type="ECO:0000313" key="9">
    <source>
        <dbReference type="EMBL" id="MDW9353401.1"/>
    </source>
</evidence>
<evidence type="ECO:0000313" key="8">
    <source>
        <dbReference type="EMBL" id="MBL6235613.1"/>
    </source>
</evidence>